<proteinExistence type="predicted"/>
<keyword evidence="2" id="KW-1185">Reference proteome</keyword>
<evidence type="ECO:0000313" key="2">
    <source>
        <dbReference type="Proteomes" id="UP001596226"/>
    </source>
</evidence>
<protein>
    <recommendedName>
        <fullName evidence="3">Recombinase XerD</fullName>
    </recommendedName>
</protein>
<evidence type="ECO:0000313" key="1">
    <source>
        <dbReference type="EMBL" id="MFC5923098.1"/>
    </source>
</evidence>
<gene>
    <name evidence="1" type="ORF">ACFQGL_07040</name>
</gene>
<evidence type="ECO:0008006" key="3">
    <source>
        <dbReference type="Google" id="ProtNLM"/>
    </source>
</evidence>
<dbReference type="EMBL" id="JBHSQS010000004">
    <property type="protein sequence ID" value="MFC5923098.1"/>
    <property type="molecule type" value="Genomic_DNA"/>
</dbReference>
<sequence>MAVDYFCRRCGEGGRQYADGECVRCVLAQRLDDLLAGEHGDIPAEMMPVRHALGGVDHPISVIGWLRRSEAARLLARLARMEEPITHSLLDELPPSRTLYYIRDVLVHTGVLEQRNEYLERVGPWLDDVLVGRPSDHVRLVRPFANWYVLRRARRRARTRPFTAGSGAVARSLIRNALTFLAWLADRGETLDTIVQTDVDQWLCTGSADRYEIRYFLLWAADHGLCAGLTVPRRPVGAGGSILDEDDRWRQLKRCLDDHALPQDVRAAGALVSLFGLTLSAITRFTVDHLVRQDKGVRLIIDKSPVILPPRLADLLIGLAGTARSSSAVGRAIPGTDWLFPGRAPGRHITADYLNTKLIAAKIRVRPTRNAALFALAEDLPAAVLADLLGMHVNTAERWAKLARRDWADYLQARTETPT</sequence>
<dbReference type="RefSeq" id="WP_377507243.1">
    <property type="nucleotide sequence ID" value="NZ_JBHSQS010000004.1"/>
</dbReference>
<reference evidence="2" key="1">
    <citation type="journal article" date="2019" name="Int. J. Syst. Evol. Microbiol.">
        <title>The Global Catalogue of Microorganisms (GCM) 10K type strain sequencing project: providing services to taxonomists for standard genome sequencing and annotation.</title>
        <authorList>
            <consortium name="The Broad Institute Genomics Platform"/>
            <consortium name="The Broad Institute Genome Sequencing Center for Infectious Disease"/>
            <person name="Wu L."/>
            <person name="Ma J."/>
        </authorList>
    </citation>
    <scope>NUCLEOTIDE SEQUENCE [LARGE SCALE GENOMIC DNA]</scope>
    <source>
        <strain evidence="2">CGMCC 4.7144</strain>
    </source>
</reference>
<dbReference type="Proteomes" id="UP001596226">
    <property type="component" value="Unassembled WGS sequence"/>
</dbReference>
<comment type="caution">
    <text evidence="1">The sequence shown here is derived from an EMBL/GenBank/DDBJ whole genome shotgun (WGS) entry which is preliminary data.</text>
</comment>
<accession>A0ABW1H2A6</accession>
<organism evidence="1 2">
    <name type="scientific">Micromonospora vulcania</name>
    <dbReference type="NCBI Taxonomy" id="1441873"/>
    <lineage>
        <taxon>Bacteria</taxon>
        <taxon>Bacillati</taxon>
        <taxon>Actinomycetota</taxon>
        <taxon>Actinomycetes</taxon>
        <taxon>Micromonosporales</taxon>
        <taxon>Micromonosporaceae</taxon>
        <taxon>Micromonospora</taxon>
    </lineage>
</organism>
<dbReference type="SUPFAM" id="SSF56349">
    <property type="entry name" value="DNA breaking-rejoining enzymes"/>
    <property type="match status" value="1"/>
</dbReference>
<name>A0ABW1H2A6_9ACTN</name>
<dbReference type="InterPro" id="IPR011010">
    <property type="entry name" value="DNA_brk_join_enz"/>
</dbReference>